<feature type="transmembrane region" description="Helical" evidence="1">
    <location>
        <begin position="90"/>
        <end position="110"/>
    </location>
</feature>
<sequence length="154" mass="15661">MSGSDDVLDRPTSVTRAVQLVWLLVLLALAGTVLAVVFDDELLRASGAAGTTADDTRVPPSLAPVAVVLYVVVVSLLLVLLSFVLDGHNWARHCLAAAVGLLGVGTVAVLVTGPPLAVVVGGVVTLVVDALVVRQLYRPATAAYVGAGATRVSS</sequence>
<protein>
    <recommendedName>
        <fullName evidence="4">Integral membrane protein</fullName>
    </recommendedName>
</protein>
<keyword evidence="1" id="KW-0472">Membrane</keyword>
<name>A0ABP9PV34_9ACTN</name>
<keyword evidence="1" id="KW-0812">Transmembrane</keyword>
<dbReference type="RefSeq" id="WP_345459999.1">
    <property type="nucleotide sequence ID" value="NZ_BAABKG010000003.1"/>
</dbReference>
<evidence type="ECO:0000256" key="1">
    <source>
        <dbReference type="SAM" id="Phobius"/>
    </source>
</evidence>
<gene>
    <name evidence="2" type="ORF">GCM10023340_29760</name>
</gene>
<dbReference type="Proteomes" id="UP001500221">
    <property type="component" value="Unassembled WGS sequence"/>
</dbReference>
<accession>A0ABP9PV34</accession>
<comment type="caution">
    <text evidence="2">The sequence shown here is derived from an EMBL/GenBank/DDBJ whole genome shotgun (WGS) entry which is preliminary data.</text>
</comment>
<keyword evidence="3" id="KW-1185">Reference proteome</keyword>
<feature type="transmembrane region" description="Helical" evidence="1">
    <location>
        <begin position="20"/>
        <end position="38"/>
    </location>
</feature>
<evidence type="ECO:0000313" key="2">
    <source>
        <dbReference type="EMBL" id="GAA5151230.1"/>
    </source>
</evidence>
<reference evidence="3" key="1">
    <citation type="journal article" date="2019" name="Int. J. Syst. Evol. Microbiol.">
        <title>The Global Catalogue of Microorganisms (GCM) 10K type strain sequencing project: providing services to taxonomists for standard genome sequencing and annotation.</title>
        <authorList>
            <consortium name="The Broad Institute Genomics Platform"/>
            <consortium name="The Broad Institute Genome Sequencing Center for Infectious Disease"/>
            <person name="Wu L."/>
            <person name="Ma J."/>
        </authorList>
    </citation>
    <scope>NUCLEOTIDE SEQUENCE [LARGE SCALE GENOMIC DNA]</scope>
    <source>
        <strain evidence="3">JCM 18459</strain>
    </source>
</reference>
<feature type="transmembrane region" description="Helical" evidence="1">
    <location>
        <begin position="62"/>
        <end position="83"/>
    </location>
</feature>
<evidence type="ECO:0000313" key="3">
    <source>
        <dbReference type="Proteomes" id="UP001500221"/>
    </source>
</evidence>
<proteinExistence type="predicted"/>
<keyword evidence="1" id="KW-1133">Transmembrane helix</keyword>
<dbReference type="EMBL" id="BAABKG010000003">
    <property type="protein sequence ID" value="GAA5151230.1"/>
    <property type="molecule type" value="Genomic_DNA"/>
</dbReference>
<evidence type="ECO:0008006" key="4">
    <source>
        <dbReference type="Google" id="ProtNLM"/>
    </source>
</evidence>
<organism evidence="2 3">
    <name type="scientific">Nocardioides marinquilinus</name>
    <dbReference type="NCBI Taxonomy" id="1210400"/>
    <lineage>
        <taxon>Bacteria</taxon>
        <taxon>Bacillati</taxon>
        <taxon>Actinomycetota</taxon>
        <taxon>Actinomycetes</taxon>
        <taxon>Propionibacteriales</taxon>
        <taxon>Nocardioidaceae</taxon>
        <taxon>Nocardioides</taxon>
    </lineage>
</organism>
<feature type="transmembrane region" description="Helical" evidence="1">
    <location>
        <begin position="116"/>
        <end position="133"/>
    </location>
</feature>